<sequence>MATENVDAEKAHERTRRTVLKWGQKTTDLTDNMTLGEMVKRSVELGRCRLAVELLLGIDLRKPPQSMAREDLLLLDAMAKGTGDGLIMQMAQPENHSWDYAENPTMTEGCYRMLVYPGEWIVFSAKVAREIGNLRRSLGTNAPIGDAIVARRTTILQRQQANPAYKRAR</sequence>
<protein>
    <submittedName>
        <fullName evidence="1">Uncharacterized protein</fullName>
    </submittedName>
</protein>
<organism evidence="1 2">
    <name type="scientific">Candidatus Kerfeldbacteria bacterium CG_4_10_14_0_8_um_filter_42_10</name>
    <dbReference type="NCBI Taxonomy" id="2014248"/>
    <lineage>
        <taxon>Bacteria</taxon>
        <taxon>Candidatus Kerfeldiibacteriota</taxon>
    </lineage>
</organism>
<dbReference type="AlphaFoldDB" id="A0A2M7RIT2"/>
<evidence type="ECO:0000313" key="2">
    <source>
        <dbReference type="Proteomes" id="UP000230779"/>
    </source>
</evidence>
<gene>
    <name evidence="1" type="ORF">COY66_04105</name>
</gene>
<reference evidence="1 2" key="1">
    <citation type="submission" date="2017-09" db="EMBL/GenBank/DDBJ databases">
        <title>Depth-based differentiation of microbial function through sediment-hosted aquifers and enrichment of novel symbionts in the deep terrestrial subsurface.</title>
        <authorList>
            <person name="Probst A.J."/>
            <person name="Ladd B."/>
            <person name="Jarett J.K."/>
            <person name="Geller-Mcgrath D.E."/>
            <person name="Sieber C.M."/>
            <person name="Emerson J.B."/>
            <person name="Anantharaman K."/>
            <person name="Thomas B.C."/>
            <person name="Malmstrom R."/>
            <person name="Stieglmeier M."/>
            <person name="Klingl A."/>
            <person name="Woyke T."/>
            <person name="Ryan C.M."/>
            <person name="Banfield J.F."/>
        </authorList>
    </citation>
    <scope>NUCLEOTIDE SEQUENCE [LARGE SCALE GENOMIC DNA]</scope>
    <source>
        <strain evidence="1">CG_4_10_14_0_8_um_filter_42_10</strain>
    </source>
</reference>
<name>A0A2M7RIT2_9BACT</name>
<comment type="caution">
    <text evidence="1">The sequence shown here is derived from an EMBL/GenBank/DDBJ whole genome shotgun (WGS) entry which is preliminary data.</text>
</comment>
<accession>A0A2M7RIT2</accession>
<proteinExistence type="predicted"/>
<evidence type="ECO:0000313" key="1">
    <source>
        <dbReference type="EMBL" id="PIY96447.1"/>
    </source>
</evidence>
<dbReference type="Proteomes" id="UP000230779">
    <property type="component" value="Unassembled WGS sequence"/>
</dbReference>
<dbReference type="EMBL" id="PFMD01000049">
    <property type="protein sequence ID" value="PIY96447.1"/>
    <property type="molecule type" value="Genomic_DNA"/>
</dbReference>